<feature type="region of interest" description="Disordered" evidence="6">
    <location>
        <begin position="110"/>
        <end position="129"/>
    </location>
</feature>
<evidence type="ECO:0000313" key="9">
    <source>
        <dbReference type="EMBL" id="KAG0453526.1"/>
    </source>
</evidence>
<dbReference type="AlphaFoldDB" id="A0A835PJT3"/>
<comment type="subcellular location">
    <subcellularLocation>
        <location evidence="1">Nucleus</location>
    </subcellularLocation>
</comment>
<reference evidence="10 11" key="1">
    <citation type="journal article" date="2020" name="Nat. Food">
        <title>A phased Vanilla planifolia genome enables genetic improvement of flavour and production.</title>
        <authorList>
            <person name="Hasing T."/>
            <person name="Tang H."/>
            <person name="Brym M."/>
            <person name="Khazi F."/>
            <person name="Huang T."/>
            <person name="Chambers A.H."/>
        </authorList>
    </citation>
    <scope>NUCLEOTIDE SEQUENCE [LARGE SCALE GENOMIC DNA]</scope>
    <source>
        <tissue evidence="9">Leaf</tissue>
    </source>
</reference>
<evidence type="ECO:0000313" key="11">
    <source>
        <dbReference type="Proteomes" id="UP000639772"/>
    </source>
</evidence>
<comment type="caution">
    <text evidence="9">The sequence shown here is derived from an EMBL/GenBank/DDBJ whole genome shotgun (WGS) entry which is preliminary data.</text>
</comment>
<dbReference type="EMBL" id="JADCNL010000014">
    <property type="protein sequence ID" value="KAG0452431.1"/>
    <property type="molecule type" value="Genomic_DNA"/>
</dbReference>
<accession>A0A835PJT3</accession>
<evidence type="ECO:0000313" key="8">
    <source>
        <dbReference type="EMBL" id="KAG0452431.1"/>
    </source>
</evidence>
<evidence type="ECO:0000256" key="5">
    <source>
        <dbReference type="ARBA" id="ARBA00023242"/>
    </source>
</evidence>
<evidence type="ECO:0000256" key="6">
    <source>
        <dbReference type="SAM" id="MobiDB-lite"/>
    </source>
</evidence>
<name>A0A835PJT3_VANPL</name>
<dbReference type="PANTHER" id="PTHR21654">
    <property type="entry name" value="FI21293P1"/>
    <property type="match status" value="1"/>
</dbReference>
<keyword evidence="5" id="KW-0539">Nucleus</keyword>
<dbReference type="SMART" id="SM00717">
    <property type="entry name" value="SANT"/>
    <property type="match status" value="1"/>
</dbReference>
<dbReference type="CDD" id="cd12203">
    <property type="entry name" value="GT1"/>
    <property type="match status" value="1"/>
</dbReference>
<dbReference type="Proteomes" id="UP000639772">
    <property type="component" value="Unassembled WGS sequence"/>
</dbReference>
<evidence type="ECO:0000313" key="10">
    <source>
        <dbReference type="Proteomes" id="UP000636800"/>
    </source>
</evidence>
<gene>
    <name evidence="9" type="ORF">HPP92_024830</name>
    <name evidence="8" type="ORF">HPP92_025095</name>
</gene>
<dbReference type="Gene3D" id="1.10.10.60">
    <property type="entry name" value="Homeodomain-like"/>
    <property type="match status" value="1"/>
</dbReference>
<feature type="compositionally biased region" description="Basic and acidic residues" evidence="6">
    <location>
        <begin position="111"/>
        <end position="121"/>
    </location>
</feature>
<dbReference type="PROSITE" id="PS50090">
    <property type="entry name" value="MYB_LIKE"/>
    <property type="match status" value="1"/>
</dbReference>
<dbReference type="PANTHER" id="PTHR21654:SF66">
    <property type="entry name" value="TRIHELIX TRANSCRIPTION FACTOR GT-3B"/>
    <property type="match status" value="1"/>
</dbReference>
<keyword evidence="4" id="KW-0804">Transcription</keyword>
<dbReference type="GO" id="GO:0006355">
    <property type="term" value="P:regulation of DNA-templated transcription"/>
    <property type="evidence" value="ECO:0007669"/>
    <property type="project" value="UniProtKB-ARBA"/>
</dbReference>
<evidence type="ECO:0000256" key="1">
    <source>
        <dbReference type="ARBA" id="ARBA00004123"/>
    </source>
</evidence>
<dbReference type="FunFam" id="1.10.10.60:FF:000032">
    <property type="entry name" value="Zinc finger and SCAN domain-containing 20"/>
    <property type="match status" value="1"/>
</dbReference>
<dbReference type="Pfam" id="PF13837">
    <property type="entry name" value="Myb_DNA-bind_4"/>
    <property type="match status" value="1"/>
</dbReference>
<dbReference type="InterPro" id="IPR009057">
    <property type="entry name" value="Homeodomain-like_sf"/>
</dbReference>
<keyword evidence="10" id="KW-1185">Reference proteome</keyword>
<keyword evidence="2" id="KW-0805">Transcription regulation</keyword>
<proteinExistence type="predicted"/>
<dbReference type="GO" id="GO:0005634">
    <property type="term" value="C:nucleus"/>
    <property type="evidence" value="ECO:0007669"/>
    <property type="project" value="UniProtKB-SubCell"/>
</dbReference>
<organism evidence="9 11">
    <name type="scientific">Vanilla planifolia</name>
    <name type="common">Vanilla</name>
    <dbReference type="NCBI Taxonomy" id="51239"/>
    <lineage>
        <taxon>Eukaryota</taxon>
        <taxon>Viridiplantae</taxon>
        <taxon>Streptophyta</taxon>
        <taxon>Embryophyta</taxon>
        <taxon>Tracheophyta</taxon>
        <taxon>Spermatophyta</taxon>
        <taxon>Magnoliopsida</taxon>
        <taxon>Liliopsida</taxon>
        <taxon>Asparagales</taxon>
        <taxon>Orchidaceae</taxon>
        <taxon>Vanilloideae</taxon>
        <taxon>Vanilleae</taxon>
        <taxon>Vanilla</taxon>
    </lineage>
</organism>
<evidence type="ECO:0000256" key="3">
    <source>
        <dbReference type="ARBA" id="ARBA00023125"/>
    </source>
</evidence>
<keyword evidence="3" id="KW-0238">DNA-binding</keyword>
<sequence length="248" mass="29528">MDPLYNHLAGGGIVDRLPSLPQWTPGETRAFLSIRAELDPCFANTKRNKPLWEAISSRMLHRGFSRTPEQCKSKWKNLLTRFKGSEMLEEGKGFKQFPYYEEMRSITSLRMGKEKGGKEQAEQEEEEEEIIRMRNKSRRKKKKVEEEVGEGVADKVEWALGELTRRQREREERWLRESEAREAERSNAEKEWRRSMRIVLEERMEMERRWRAREEERRARKEMRAERRDRLVAAIVAQLDDNGEEGGD</sequence>
<evidence type="ECO:0000259" key="7">
    <source>
        <dbReference type="PROSITE" id="PS50090"/>
    </source>
</evidence>
<dbReference type="Proteomes" id="UP000636800">
    <property type="component" value="Unassembled WGS sequence"/>
</dbReference>
<dbReference type="EMBL" id="JADCNM010000014">
    <property type="protein sequence ID" value="KAG0453526.1"/>
    <property type="molecule type" value="Genomic_DNA"/>
</dbReference>
<feature type="region of interest" description="Disordered" evidence="6">
    <location>
        <begin position="167"/>
        <end position="191"/>
    </location>
</feature>
<evidence type="ECO:0000256" key="2">
    <source>
        <dbReference type="ARBA" id="ARBA00023015"/>
    </source>
</evidence>
<dbReference type="OrthoDB" id="691673at2759"/>
<evidence type="ECO:0000256" key="4">
    <source>
        <dbReference type="ARBA" id="ARBA00023163"/>
    </source>
</evidence>
<feature type="domain" description="Myb-like" evidence="7">
    <location>
        <begin position="23"/>
        <end position="79"/>
    </location>
</feature>
<protein>
    <recommendedName>
        <fullName evidence="7">Myb-like domain-containing protein</fullName>
    </recommendedName>
</protein>
<dbReference type="InterPro" id="IPR001005">
    <property type="entry name" value="SANT/Myb"/>
</dbReference>
<dbReference type="GO" id="GO:0003677">
    <property type="term" value="F:DNA binding"/>
    <property type="evidence" value="ECO:0007669"/>
    <property type="project" value="UniProtKB-KW"/>
</dbReference>
<dbReference type="InterPro" id="IPR044822">
    <property type="entry name" value="Myb_DNA-bind_4"/>
</dbReference>
<dbReference type="SUPFAM" id="SSF46689">
    <property type="entry name" value="Homeodomain-like"/>
    <property type="match status" value="1"/>
</dbReference>